<evidence type="ECO:0000256" key="3">
    <source>
        <dbReference type="ARBA" id="ARBA00022989"/>
    </source>
</evidence>
<dbReference type="PANTHER" id="PTHR31794:SF2">
    <property type="entry name" value="AUXIN EFFLUX TRANSPORTER FAMILY PROTEIN (EUROFUNG)"/>
    <property type="match status" value="1"/>
</dbReference>
<feature type="compositionally biased region" description="Low complexity" evidence="5">
    <location>
        <begin position="207"/>
        <end position="216"/>
    </location>
</feature>
<feature type="transmembrane region" description="Helical" evidence="6">
    <location>
        <begin position="77"/>
        <end position="96"/>
    </location>
</feature>
<keyword evidence="2 6" id="KW-0812">Transmembrane</keyword>
<feature type="transmembrane region" description="Helical" evidence="6">
    <location>
        <begin position="392"/>
        <end position="412"/>
    </location>
</feature>
<organism evidence="7 8">
    <name type="scientific">Wickerhamomyces pijperi</name>
    <name type="common">Yeast</name>
    <name type="synonym">Pichia pijperi</name>
    <dbReference type="NCBI Taxonomy" id="599730"/>
    <lineage>
        <taxon>Eukaryota</taxon>
        <taxon>Fungi</taxon>
        <taxon>Dikarya</taxon>
        <taxon>Ascomycota</taxon>
        <taxon>Saccharomycotina</taxon>
        <taxon>Saccharomycetes</taxon>
        <taxon>Phaffomycetales</taxon>
        <taxon>Wickerhamomycetaceae</taxon>
        <taxon>Wickerhamomyces</taxon>
    </lineage>
</organism>
<keyword evidence="3 6" id="KW-1133">Transmembrane helix</keyword>
<dbReference type="Pfam" id="PF03547">
    <property type="entry name" value="Mem_trans"/>
    <property type="match status" value="1"/>
</dbReference>
<keyword evidence="4 6" id="KW-0472">Membrane</keyword>
<evidence type="ECO:0000256" key="2">
    <source>
        <dbReference type="ARBA" id="ARBA00022692"/>
    </source>
</evidence>
<comment type="subcellular location">
    <subcellularLocation>
        <location evidence="1">Membrane</location>
        <topology evidence="1">Multi-pass membrane protein</topology>
    </subcellularLocation>
</comment>
<dbReference type="PANTHER" id="PTHR31794">
    <property type="entry name" value="AUXIN EFFLUX TRANSPORTER FAMILY PROTEIN (EUROFUNG)"/>
    <property type="match status" value="1"/>
</dbReference>
<feature type="transmembrane region" description="Helical" evidence="6">
    <location>
        <begin position="353"/>
        <end position="380"/>
    </location>
</feature>
<feature type="transmembrane region" description="Helical" evidence="6">
    <location>
        <begin position="320"/>
        <end position="341"/>
    </location>
</feature>
<protein>
    <recommendedName>
        <fullName evidence="9">Auxin efflux carrier</fullName>
    </recommendedName>
</protein>
<evidence type="ECO:0000313" key="7">
    <source>
        <dbReference type="EMBL" id="KAH3687771.1"/>
    </source>
</evidence>
<dbReference type="GO" id="GO:0005783">
    <property type="term" value="C:endoplasmic reticulum"/>
    <property type="evidence" value="ECO:0007669"/>
    <property type="project" value="TreeGrafter"/>
</dbReference>
<sequence length="459" mass="50676">MTLNESISFSRVAFLTFQAVIQVVIVCSVGFWAAKSGILNKHAQKYMNVLNVDIFTPALVFSKLAKSLSFTKLLEIIIIPIFYAVSTGLAYVLSLVTSKYLGLDEPETNFVTAMSVFGNSNSLPVSLTVALAQTLPNLEWEDIADDTREKITSRGILYLVVFQQIGQVLRWSWGYNTLLKKKSAYSTNNNSSLNLYTSNDLEQSGADQDQQQQQQQNSSPSPVTSDTRKRQPSDSSSSSARLLNTANPLDEEVFIYYIYDDLSFVEKVKYSLKTSIAKVSSFMNPPLWAMLISMIVGSIPQLKSALYTDDGFVQNTIGEAINQLGQVSIPLILLGLGSNLYPSKDTPPPSRNYSKIVFASLVVKMIILPLILLPIIAIFIKLFPISIMEDPIFVIVAFVLTISPPAIQLSQICQLNEIFENEMAGVLFWGYLVLTLPSLIVTVAAALEALEWAASPSFL</sequence>
<dbReference type="EMBL" id="JAEUBG010000624">
    <property type="protein sequence ID" value="KAH3687771.1"/>
    <property type="molecule type" value="Genomic_DNA"/>
</dbReference>
<accession>A0A9P8TRF7</accession>
<evidence type="ECO:0000256" key="4">
    <source>
        <dbReference type="ARBA" id="ARBA00023136"/>
    </source>
</evidence>
<evidence type="ECO:0000256" key="5">
    <source>
        <dbReference type="SAM" id="MobiDB-lite"/>
    </source>
</evidence>
<evidence type="ECO:0000256" key="1">
    <source>
        <dbReference type="ARBA" id="ARBA00004141"/>
    </source>
</evidence>
<evidence type="ECO:0000313" key="8">
    <source>
        <dbReference type="Proteomes" id="UP000774326"/>
    </source>
</evidence>
<feature type="region of interest" description="Disordered" evidence="5">
    <location>
        <begin position="202"/>
        <end position="242"/>
    </location>
</feature>
<evidence type="ECO:0008006" key="9">
    <source>
        <dbReference type="Google" id="ProtNLM"/>
    </source>
</evidence>
<dbReference type="InterPro" id="IPR004776">
    <property type="entry name" value="Mem_transp_PIN-like"/>
</dbReference>
<dbReference type="Proteomes" id="UP000774326">
    <property type="component" value="Unassembled WGS sequence"/>
</dbReference>
<feature type="transmembrane region" description="Helical" evidence="6">
    <location>
        <begin position="282"/>
        <end position="300"/>
    </location>
</feature>
<comment type="caution">
    <text evidence="7">The sequence shown here is derived from an EMBL/GenBank/DDBJ whole genome shotgun (WGS) entry which is preliminary data.</text>
</comment>
<feature type="transmembrane region" description="Helical" evidence="6">
    <location>
        <begin position="12"/>
        <end position="34"/>
    </location>
</feature>
<dbReference type="AlphaFoldDB" id="A0A9P8TRF7"/>
<name>A0A9P8TRF7_WICPI</name>
<dbReference type="OrthoDB" id="2499604at2759"/>
<reference evidence="7" key="1">
    <citation type="journal article" date="2021" name="Open Biol.">
        <title>Shared evolutionary footprints suggest mitochondrial oxidative damage underlies multiple complex I losses in fungi.</title>
        <authorList>
            <person name="Schikora-Tamarit M.A."/>
            <person name="Marcet-Houben M."/>
            <person name="Nosek J."/>
            <person name="Gabaldon T."/>
        </authorList>
    </citation>
    <scope>NUCLEOTIDE SEQUENCE</scope>
    <source>
        <strain evidence="7">CBS2887</strain>
    </source>
</reference>
<keyword evidence="8" id="KW-1185">Reference proteome</keyword>
<dbReference type="GO" id="GO:0055085">
    <property type="term" value="P:transmembrane transport"/>
    <property type="evidence" value="ECO:0007669"/>
    <property type="project" value="InterPro"/>
</dbReference>
<evidence type="ECO:0000256" key="6">
    <source>
        <dbReference type="SAM" id="Phobius"/>
    </source>
</evidence>
<feature type="transmembrane region" description="Helical" evidence="6">
    <location>
        <begin position="424"/>
        <end position="447"/>
    </location>
</feature>
<proteinExistence type="predicted"/>
<gene>
    <name evidence="7" type="ORF">WICPIJ_001234</name>
</gene>
<dbReference type="GO" id="GO:0016020">
    <property type="term" value="C:membrane"/>
    <property type="evidence" value="ECO:0007669"/>
    <property type="project" value="UniProtKB-SubCell"/>
</dbReference>
<reference evidence="7" key="2">
    <citation type="submission" date="2021-01" db="EMBL/GenBank/DDBJ databases">
        <authorList>
            <person name="Schikora-Tamarit M.A."/>
        </authorList>
    </citation>
    <scope>NUCLEOTIDE SEQUENCE</scope>
    <source>
        <strain evidence="7">CBS2887</strain>
    </source>
</reference>